<organism evidence="5 6">
    <name type="scientific">Dibothriocephalus latus</name>
    <name type="common">Fish tapeworm</name>
    <name type="synonym">Diphyllobothrium latum</name>
    <dbReference type="NCBI Taxonomy" id="60516"/>
    <lineage>
        <taxon>Eukaryota</taxon>
        <taxon>Metazoa</taxon>
        <taxon>Spiralia</taxon>
        <taxon>Lophotrochozoa</taxon>
        <taxon>Platyhelminthes</taxon>
        <taxon>Cestoda</taxon>
        <taxon>Eucestoda</taxon>
        <taxon>Diphyllobothriidea</taxon>
        <taxon>Diphyllobothriidae</taxon>
        <taxon>Dibothriocephalus</taxon>
    </lineage>
</organism>
<dbReference type="PANTHER" id="PTHR46016:SF1">
    <property type="entry name" value="RING-TYPE DOMAIN-CONTAINING PROTEIN"/>
    <property type="match status" value="1"/>
</dbReference>
<dbReference type="Pfam" id="PF13639">
    <property type="entry name" value="zf-RING_2"/>
    <property type="match status" value="1"/>
</dbReference>
<gene>
    <name evidence="5" type="ORF">DILT_LOCUS18128</name>
</gene>
<keyword evidence="1 3" id="KW-0863">Zinc-finger</keyword>
<reference evidence="5 6" key="1">
    <citation type="submission" date="2018-11" db="EMBL/GenBank/DDBJ databases">
        <authorList>
            <consortium name="Pathogen Informatics"/>
        </authorList>
    </citation>
    <scope>NUCLEOTIDE SEQUENCE [LARGE SCALE GENOMIC DNA]</scope>
</reference>
<name>A0A3P7NS76_DIBLA</name>
<dbReference type="OrthoDB" id="6105938at2759"/>
<evidence type="ECO:0000256" key="3">
    <source>
        <dbReference type="PROSITE-ProRule" id="PRU00175"/>
    </source>
</evidence>
<dbReference type="GO" id="GO:0006511">
    <property type="term" value="P:ubiquitin-dependent protein catabolic process"/>
    <property type="evidence" value="ECO:0007669"/>
    <property type="project" value="TreeGrafter"/>
</dbReference>
<feature type="domain" description="RING-type" evidence="4">
    <location>
        <begin position="14"/>
        <end position="54"/>
    </location>
</feature>
<accession>A0A3P7NS76</accession>
<evidence type="ECO:0000259" key="4">
    <source>
        <dbReference type="PROSITE" id="PS50089"/>
    </source>
</evidence>
<dbReference type="GO" id="GO:0008270">
    <property type="term" value="F:zinc ion binding"/>
    <property type="evidence" value="ECO:0007669"/>
    <property type="project" value="UniProtKB-KW"/>
</dbReference>
<dbReference type="Gene3D" id="3.30.40.10">
    <property type="entry name" value="Zinc/RING finger domain, C3HC4 (zinc finger)"/>
    <property type="match status" value="1"/>
</dbReference>
<evidence type="ECO:0000313" key="6">
    <source>
        <dbReference type="Proteomes" id="UP000281553"/>
    </source>
</evidence>
<dbReference type="GO" id="GO:0061630">
    <property type="term" value="F:ubiquitin protein ligase activity"/>
    <property type="evidence" value="ECO:0007669"/>
    <property type="project" value="TreeGrafter"/>
</dbReference>
<evidence type="ECO:0000256" key="2">
    <source>
        <dbReference type="ARBA" id="ARBA00022833"/>
    </source>
</evidence>
<dbReference type="EMBL" id="UYRU01097597">
    <property type="protein sequence ID" value="VDN40073.1"/>
    <property type="molecule type" value="Genomic_DNA"/>
</dbReference>
<keyword evidence="2" id="KW-0862">Zinc</keyword>
<sequence length="132" mass="14799">MTALPAALREAVECPICLEPCKQPYRLPCEHFFCREPCLQGLINEAQPTCPNCRLAFSEADVKPFRLLSNLLDLLEKSPEAYLEGDVLICPICIKLVSAPLRMSEHFSDLVCGDCWSTGETLRKLSLDEARE</sequence>
<evidence type="ECO:0000313" key="5">
    <source>
        <dbReference type="EMBL" id="VDN40073.1"/>
    </source>
</evidence>
<dbReference type="InterPro" id="IPR051438">
    <property type="entry name" value="RNF_E3_ubiq-protein_ligase"/>
</dbReference>
<dbReference type="InterPro" id="IPR013083">
    <property type="entry name" value="Znf_RING/FYVE/PHD"/>
</dbReference>
<dbReference type="Proteomes" id="UP000281553">
    <property type="component" value="Unassembled WGS sequence"/>
</dbReference>
<dbReference type="SUPFAM" id="SSF57850">
    <property type="entry name" value="RING/U-box"/>
    <property type="match status" value="1"/>
</dbReference>
<dbReference type="InterPro" id="IPR001841">
    <property type="entry name" value="Znf_RING"/>
</dbReference>
<keyword evidence="1 3" id="KW-0479">Metal-binding</keyword>
<feature type="non-terminal residue" evidence="5">
    <location>
        <position position="132"/>
    </location>
</feature>
<dbReference type="PANTHER" id="PTHR46016">
    <property type="entry name" value="ZINC FINGER, RING/FYVE/PHD-TYPE"/>
    <property type="match status" value="1"/>
</dbReference>
<dbReference type="GO" id="GO:0000209">
    <property type="term" value="P:protein polyubiquitination"/>
    <property type="evidence" value="ECO:0007669"/>
    <property type="project" value="TreeGrafter"/>
</dbReference>
<protein>
    <recommendedName>
        <fullName evidence="4">RING-type domain-containing protein</fullName>
    </recommendedName>
</protein>
<dbReference type="AlphaFoldDB" id="A0A3P7NS76"/>
<evidence type="ECO:0000256" key="1">
    <source>
        <dbReference type="ARBA" id="ARBA00022771"/>
    </source>
</evidence>
<keyword evidence="6" id="KW-1185">Reference proteome</keyword>
<proteinExistence type="predicted"/>
<dbReference type="PROSITE" id="PS50089">
    <property type="entry name" value="ZF_RING_2"/>
    <property type="match status" value="1"/>
</dbReference>